<comment type="caution">
    <text evidence="1">The sequence shown here is derived from an EMBL/GenBank/DDBJ whole genome shotgun (WGS) entry which is preliminary data.</text>
</comment>
<dbReference type="EMBL" id="BMON01000002">
    <property type="protein sequence ID" value="GGM40289.1"/>
    <property type="molecule type" value="Genomic_DNA"/>
</dbReference>
<dbReference type="Proteomes" id="UP000656367">
    <property type="component" value="Unassembled WGS sequence"/>
</dbReference>
<dbReference type="AlphaFoldDB" id="A0A830FU07"/>
<protein>
    <submittedName>
        <fullName evidence="1">Uncharacterized protein</fullName>
    </submittedName>
</protein>
<name>A0A830FU07_HALAR</name>
<dbReference type="OrthoDB" id="219878at2157"/>
<organism evidence="1 2">
    <name type="scientific">Haloarcula argentinensis</name>
    <dbReference type="NCBI Taxonomy" id="43776"/>
    <lineage>
        <taxon>Archaea</taxon>
        <taxon>Methanobacteriati</taxon>
        <taxon>Methanobacteriota</taxon>
        <taxon>Stenosarchaea group</taxon>
        <taxon>Halobacteria</taxon>
        <taxon>Halobacteriales</taxon>
        <taxon>Haloarculaceae</taxon>
        <taxon>Haloarcula</taxon>
    </lineage>
</organism>
<evidence type="ECO:0000313" key="1">
    <source>
        <dbReference type="EMBL" id="GGM40289.1"/>
    </source>
</evidence>
<gene>
    <name evidence="1" type="ORF">GCM10009006_21780</name>
</gene>
<reference evidence="1" key="1">
    <citation type="journal article" date="2014" name="Int. J. Syst. Evol. Microbiol.">
        <title>Complete genome sequence of Corynebacterium casei LMG S-19264T (=DSM 44701T), isolated from a smear-ripened cheese.</title>
        <authorList>
            <consortium name="US DOE Joint Genome Institute (JGI-PGF)"/>
            <person name="Walter F."/>
            <person name="Albersmeier A."/>
            <person name="Kalinowski J."/>
            <person name="Ruckert C."/>
        </authorList>
    </citation>
    <scope>NUCLEOTIDE SEQUENCE</scope>
    <source>
        <strain evidence="1">JCM 15759</strain>
    </source>
</reference>
<dbReference type="RefSeq" id="WP_188852646.1">
    <property type="nucleotide sequence ID" value="NZ_BMON01000002.1"/>
</dbReference>
<accession>A0A830FU07</accession>
<proteinExistence type="predicted"/>
<sequence>MKGFVRASKLYDVEAGEPLQFDWTNLQPLAKSQAEVEQAVAEIEDGR</sequence>
<reference evidence="1" key="2">
    <citation type="submission" date="2020-09" db="EMBL/GenBank/DDBJ databases">
        <authorList>
            <person name="Sun Q."/>
            <person name="Ohkuma M."/>
        </authorList>
    </citation>
    <scope>NUCLEOTIDE SEQUENCE</scope>
    <source>
        <strain evidence="1">JCM 15759</strain>
    </source>
</reference>
<evidence type="ECO:0000313" key="2">
    <source>
        <dbReference type="Proteomes" id="UP000656367"/>
    </source>
</evidence>